<accession>A0A645GGH1</accession>
<gene>
    <name evidence="1" type="ORF">SDC9_170217</name>
</gene>
<evidence type="ECO:0000313" key="1">
    <source>
        <dbReference type="EMBL" id="MPN22833.1"/>
    </source>
</evidence>
<reference evidence="1" key="1">
    <citation type="submission" date="2019-08" db="EMBL/GenBank/DDBJ databases">
        <authorList>
            <person name="Kucharzyk K."/>
            <person name="Murdoch R.W."/>
            <person name="Higgins S."/>
            <person name="Loffler F."/>
        </authorList>
    </citation>
    <scope>NUCLEOTIDE SEQUENCE</scope>
</reference>
<name>A0A645GGH1_9ZZZZ</name>
<dbReference type="AlphaFoldDB" id="A0A645GGH1"/>
<dbReference type="EMBL" id="VSSQ01071163">
    <property type="protein sequence ID" value="MPN22833.1"/>
    <property type="molecule type" value="Genomic_DNA"/>
</dbReference>
<comment type="caution">
    <text evidence="1">The sequence shown here is derived from an EMBL/GenBank/DDBJ whole genome shotgun (WGS) entry which is preliminary data.</text>
</comment>
<protein>
    <submittedName>
        <fullName evidence="1">Uncharacterized protein</fullName>
    </submittedName>
</protein>
<proteinExistence type="predicted"/>
<sequence>MRANLKVAAGGYAEFRLRDAATGAPLPGYEKRFEAVDTVSQPIFEQLPATPFQVECAMKNGKLYTLDF</sequence>
<organism evidence="1">
    <name type="scientific">bioreactor metagenome</name>
    <dbReference type="NCBI Taxonomy" id="1076179"/>
    <lineage>
        <taxon>unclassified sequences</taxon>
        <taxon>metagenomes</taxon>
        <taxon>ecological metagenomes</taxon>
    </lineage>
</organism>